<protein>
    <submittedName>
        <fullName evidence="2">Uncharacterized protein</fullName>
    </submittedName>
</protein>
<keyword evidence="3" id="KW-1185">Reference proteome</keyword>
<feature type="compositionally biased region" description="Low complexity" evidence="1">
    <location>
        <begin position="86"/>
        <end position="96"/>
    </location>
</feature>
<evidence type="ECO:0000313" key="3">
    <source>
        <dbReference type="Proteomes" id="UP001446871"/>
    </source>
</evidence>
<gene>
    <name evidence="2" type="ORF">PG996_012293</name>
</gene>
<dbReference type="EMBL" id="JAQQWM010000008">
    <property type="protein sequence ID" value="KAK8052992.1"/>
    <property type="molecule type" value="Genomic_DNA"/>
</dbReference>
<comment type="caution">
    <text evidence="2">The sequence shown here is derived from an EMBL/GenBank/DDBJ whole genome shotgun (WGS) entry which is preliminary data.</text>
</comment>
<organism evidence="2 3">
    <name type="scientific">Apiospora saccharicola</name>
    <dbReference type="NCBI Taxonomy" id="335842"/>
    <lineage>
        <taxon>Eukaryota</taxon>
        <taxon>Fungi</taxon>
        <taxon>Dikarya</taxon>
        <taxon>Ascomycota</taxon>
        <taxon>Pezizomycotina</taxon>
        <taxon>Sordariomycetes</taxon>
        <taxon>Xylariomycetidae</taxon>
        <taxon>Amphisphaeriales</taxon>
        <taxon>Apiosporaceae</taxon>
        <taxon>Apiospora</taxon>
    </lineage>
</organism>
<reference evidence="2 3" key="1">
    <citation type="submission" date="2023-01" db="EMBL/GenBank/DDBJ databases">
        <title>Analysis of 21 Apiospora genomes using comparative genomics revels a genus with tremendous synthesis potential of carbohydrate active enzymes and secondary metabolites.</title>
        <authorList>
            <person name="Sorensen T."/>
        </authorList>
    </citation>
    <scope>NUCLEOTIDE SEQUENCE [LARGE SCALE GENOMIC DNA]</scope>
    <source>
        <strain evidence="2 3">CBS 83171</strain>
    </source>
</reference>
<feature type="compositionally biased region" description="Polar residues" evidence="1">
    <location>
        <begin position="1"/>
        <end position="12"/>
    </location>
</feature>
<accession>A0ABR1U254</accession>
<name>A0ABR1U254_9PEZI</name>
<dbReference type="Proteomes" id="UP001446871">
    <property type="component" value="Unassembled WGS sequence"/>
</dbReference>
<feature type="compositionally biased region" description="Polar residues" evidence="1">
    <location>
        <begin position="57"/>
        <end position="82"/>
    </location>
</feature>
<proteinExistence type="predicted"/>
<evidence type="ECO:0000313" key="2">
    <source>
        <dbReference type="EMBL" id="KAK8052992.1"/>
    </source>
</evidence>
<feature type="region of interest" description="Disordered" evidence="1">
    <location>
        <begin position="1"/>
        <end position="142"/>
    </location>
</feature>
<evidence type="ECO:0000256" key="1">
    <source>
        <dbReference type="SAM" id="MobiDB-lite"/>
    </source>
</evidence>
<sequence length="142" mass="15665">MEAFNERSTMPTATYAHGHHSRSGVFLAHPPPQQQEPPPDHLVASTGYPPTTRPHSRNNTPFDTYTGSGPPVTMNNPSSTTPHPLGSRSSSSSGAFPRRRGSSTVPTCRRRRHRHIDQPRRCPAVAPISSNSIRTRTLRGRR</sequence>